<sequence>MCFFFDAVRLVGVRLNKSTATSSFLCRHYHFSLVIQPQRPLVDSWILHIRALQIQRARPPVWSEAGSLIMGQLLSACKDCKYIFEPNTLFHGGIVVCVLGEMFVPLNS</sequence>
<evidence type="ECO:0000313" key="1">
    <source>
        <dbReference type="EMBL" id="MEQ2286132.1"/>
    </source>
</evidence>
<dbReference type="EMBL" id="JAHRIP010017152">
    <property type="protein sequence ID" value="MEQ2286132.1"/>
    <property type="molecule type" value="Genomic_DNA"/>
</dbReference>
<reference evidence="1 2" key="1">
    <citation type="submission" date="2021-06" db="EMBL/GenBank/DDBJ databases">
        <authorList>
            <person name="Palmer J.M."/>
        </authorList>
    </citation>
    <scope>NUCLEOTIDE SEQUENCE [LARGE SCALE GENOMIC DNA]</scope>
    <source>
        <strain evidence="1 2">AS_MEX2019</strain>
        <tissue evidence="1">Muscle</tissue>
    </source>
</reference>
<keyword evidence="2" id="KW-1185">Reference proteome</keyword>
<comment type="caution">
    <text evidence="1">The sequence shown here is derived from an EMBL/GenBank/DDBJ whole genome shotgun (WGS) entry which is preliminary data.</text>
</comment>
<evidence type="ECO:0000313" key="2">
    <source>
        <dbReference type="Proteomes" id="UP001469553"/>
    </source>
</evidence>
<protein>
    <submittedName>
        <fullName evidence="1">Uncharacterized protein</fullName>
    </submittedName>
</protein>
<accession>A0ABV0XXB4</accession>
<dbReference type="Proteomes" id="UP001469553">
    <property type="component" value="Unassembled WGS sequence"/>
</dbReference>
<proteinExistence type="predicted"/>
<name>A0ABV0XXB4_9TELE</name>
<gene>
    <name evidence="1" type="ORF">AMECASPLE_039078</name>
</gene>
<organism evidence="1 2">
    <name type="scientific">Ameca splendens</name>
    <dbReference type="NCBI Taxonomy" id="208324"/>
    <lineage>
        <taxon>Eukaryota</taxon>
        <taxon>Metazoa</taxon>
        <taxon>Chordata</taxon>
        <taxon>Craniata</taxon>
        <taxon>Vertebrata</taxon>
        <taxon>Euteleostomi</taxon>
        <taxon>Actinopterygii</taxon>
        <taxon>Neopterygii</taxon>
        <taxon>Teleostei</taxon>
        <taxon>Neoteleostei</taxon>
        <taxon>Acanthomorphata</taxon>
        <taxon>Ovalentaria</taxon>
        <taxon>Atherinomorphae</taxon>
        <taxon>Cyprinodontiformes</taxon>
        <taxon>Goodeidae</taxon>
        <taxon>Ameca</taxon>
    </lineage>
</organism>